<dbReference type="PROSITE" id="PS50043">
    <property type="entry name" value="HTH_LUXR_2"/>
    <property type="match status" value="1"/>
</dbReference>
<dbReference type="SMART" id="SM00421">
    <property type="entry name" value="HTH_LUXR"/>
    <property type="match status" value="1"/>
</dbReference>
<evidence type="ECO:0000256" key="2">
    <source>
        <dbReference type="ARBA" id="ARBA00023012"/>
    </source>
</evidence>
<dbReference type="PROSITE" id="PS50110">
    <property type="entry name" value="RESPONSE_REGULATORY"/>
    <property type="match status" value="1"/>
</dbReference>
<evidence type="ECO:0000256" key="3">
    <source>
        <dbReference type="ARBA" id="ARBA00023015"/>
    </source>
</evidence>
<feature type="domain" description="Response regulatory" evidence="8">
    <location>
        <begin position="9"/>
        <end position="123"/>
    </location>
</feature>
<evidence type="ECO:0000313" key="10">
    <source>
        <dbReference type="Proteomes" id="UP000238071"/>
    </source>
</evidence>
<dbReference type="PRINTS" id="PR00038">
    <property type="entry name" value="HTHLUXR"/>
</dbReference>
<evidence type="ECO:0000259" key="8">
    <source>
        <dbReference type="PROSITE" id="PS50110"/>
    </source>
</evidence>
<dbReference type="GO" id="GO:0000160">
    <property type="term" value="P:phosphorelay signal transduction system"/>
    <property type="evidence" value="ECO:0007669"/>
    <property type="project" value="UniProtKB-KW"/>
</dbReference>
<keyword evidence="4" id="KW-0238">DNA-binding</keyword>
<evidence type="ECO:0000313" key="9">
    <source>
        <dbReference type="EMBL" id="PPK69952.1"/>
    </source>
</evidence>
<feature type="domain" description="HTH luxR-type" evidence="7">
    <location>
        <begin position="139"/>
        <end position="204"/>
    </location>
</feature>
<evidence type="ECO:0000256" key="5">
    <source>
        <dbReference type="ARBA" id="ARBA00023163"/>
    </source>
</evidence>
<dbReference type="SMART" id="SM00448">
    <property type="entry name" value="REC"/>
    <property type="match status" value="1"/>
</dbReference>
<dbReference type="InterPro" id="IPR011006">
    <property type="entry name" value="CheY-like_superfamily"/>
</dbReference>
<dbReference type="CDD" id="cd06170">
    <property type="entry name" value="LuxR_C_like"/>
    <property type="match status" value="1"/>
</dbReference>
<dbReference type="Pfam" id="PF00196">
    <property type="entry name" value="GerE"/>
    <property type="match status" value="1"/>
</dbReference>
<comment type="caution">
    <text evidence="9">The sequence shown here is derived from an EMBL/GenBank/DDBJ whole genome shotgun (WGS) entry which is preliminary data.</text>
</comment>
<dbReference type="PANTHER" id="PTHR44688:SF16">
    <property type="entry name" value="DNA-BINDING TRANSCRIPTIONAL ACTIVATOR DEVR_DOSR"/>
    <property type="match status" value="1"/>
</dbReference>
<dbReference type="Gene3D" id="1.10.10.10">
    <property type="entry name" value="Winged helix-like DNA-binding domain superfamily/Winged helix DNA-binding domain"/>
    <property type="match status" value="1"/>
</dbReference>
<dbReference type="CDD" id="cd17537">
    <property type="entry name" value="REC_FixJ"/>
    <property type="match status" value="1"/>
</dbReference>
<dbReference type="AlphaFoldDB" id="A0A2S6GXI1"/>
<dbReference type="RefSeq" id="WP_104424131.1">
    <property type="nucleotide sequence ID" value="NZ_PTIY01000009.1"/>
</dbReference>
<gene>
    <name evidence="9" type="ORF">B0F88_10950</name>
</gene>
<reference evidence="9 10" key="1">
    <citation type="submission" date="2018-02" db="EMBL/GenBank/DDBJ databases">
        <title>Subsurface microbial communities from deep shales in Ohio and West Virginia, USA.</title>
        <authorList>
            <person name="Wrighton K."/>
        </authorList>
    </citation>
    <scope>NUCLEOTIDE SEQUENCE [LARGE SCALE GENOMIC DNA]</scope>
    <source>
        <strain evidence="9 10">OWC-G53F</strain>
    </source>
</reference>
<dbReference type="InterPro" id="IPR016032">
    <property type="entry name" value="Sig_transdc_resp-reg_C-effctor"/>
</dbReference>
<proteinExistence type="predicted"/>
<keyword evidence="1 6" id="KW-0597">Phosphoprotein</keyword>
<keyword evidence="5" id="KW-0804">Transcription</keyword>
<keyword evidence="10" id="KW-1185">Reference proteome</keyword>
<evidence type="ECO:0000256" key="4">
    <source>
        <dbReference type="ARBA" id="ARBA00023125"/>
    </source>
</evidence>
<dbReference type="EMBL" id="PTIY01000009">
    <property type="protein sequence ID" value="PPK69952.1"/>
    <property type="molecule type" value="Genomic_DNA"/>
</dbReference>
<feature type="modified residue" description="4-aspartylphosphate" evidence="6">
    <location>
        <position position="58"/>
    </location>
</feature>
<dbReference type="Gene3D" id="3.40.50.2300">
    <property type="match status" value="1"/>
</dbReference>
<dbReference type="InterPro" id="IPR000792">
    <property type="entry name" value="Tscrpt_reg_LuxR_C"/>
</dbReference>
<keyword evidence="3" id="KW-0805">Transcription regulation</keyword>
<dbReference type="InterPro" id="IPR001789">
    <property type="entry name" value="Sig_transdc_resp-reg_receiver"/>
</dbReference>
<dbReference type="GO" id="GO:0003677">
    <property type="term" value="F:DNA binding"/>
    <property type="evidence" value="ECO:0007669"/>
    <property type="project" value="UniProtKB-KW"/>
</dbReference>
<dbReference type="SUPFAM" id="SSF46894">
    <property type="entry name" value="C-terminal effector domain of the bipartite response regulators"/>
    <property type="match status" value="1"/>
</dbReference>
<dbReference type="FunFam" id="3.40.50.2300:FF:000018">
    <property type="entry name" value="DNA-binding transcriptional regulator NtrC"/>
    <property type="match status" value="1"/>
</dbReference>
<dbReference type="PANTHER" id="PTHR44688">
    <property type="entry name" value="DNA-BINDING TRANSCRIPTIONAL ACTIVATOR DEVR_DOSR"/>
    <property type="match status" value="1"/>
</dbReference>
<protein>
    <submittedName>
        <fullName evidence="9">LuxR family two component transcriptional regulator</fullName>
    </submittedName>
</protein>
<dbReference type="GO" id="GO:0006355">
    <property type="term" value="P:regulation of DNA-templated transcription"/>
    <property type="evidence" value="ECO:0007669"/>
    <property type="project" value="InterPro"/>
</dbReference>
<evidence type="ECO:0000256" key="1">
    <source>
        <dbReference type="ARBA" id="ARBA00022553"/>
    </source>
</evidence>
<sequence>MGVNKPTPIVYLVDDEFSIRDSLTLLIESTGQAVRSFESAEAFLNNYDPEQPGCLLLDVRMPLMTGHELQNELSKRDINIPIIFISGHADIADSAKAFRAGAVDFLEKPFDNAVLLERINEAIEKDLAFREEFTKKNLIQERINHLTAREKEVLSLIVKSHSNKESAKILNISNRTVDVHRASIMEKMQAENIAELITMVMYCETPSSRSKAEIFR</sequence>
<dbReference type="InterPro" id="IPR036388">
    <property type="entry name" value="WH-like_DNA-bd_sf"/>
</dbReference>
<dbReference type="SUPFAM" id="SSF52172">
    <property type="entry name" value="CheY-like"/>
    <property type="match status" value="1"/>
</dbReference>
<dbReference type="Pfam" id="PF00072">
    <property type="entry name" value="Response_reg"/>
    <property type="match status" value="1"/>
</dbReference>
<evidence type="ECO:0000256" key="6">
    <source>
        <dbReference type="PROSITE-ProRule" id="PRU00169"/>
    </source>
</evidence>
<name>A0A2S6GXI1_9GAMM</name>
<dbReference type="Proteomes" id="UP000238071">
    <property type="component" value="Unassembled WGS sequence"/>
</dbReference>
<accession>A0A2S6GXI1</accession>
<evidence type="ECO:0000259" key="7">
    <source>
        <dbReference type="PROSITE" id="PS50043"/>
    </source>
</evidence>
<keyword evidence="2" id="KW-0902">Two-component regulatory system</keyword>
<organism evidence="9 10">
    <name type="scientific">Methylobacter tundripaludum</name>
    <dbReference type="NCBI Taxonomy" id="173365"/>
    <lineage>
        <taxon>Bacteria</taxon>
        <taxon>Pseudomonadati</taxon>
        <taxon>Pseudomonadota</taxon>
        <taxon>Gammaproteobacteria</taxon>
        <taxon>Methylococcales</taxon>
        <taxon>Methylococcaceae</taxon>
        <taxon>Methylobacter</taxon>
    </lineage>
</organism>
<dbReference type="OrthoDB" id="9796655at2"/>